<proteinExistence type="predicted"/>
<organism evidence="2">
    <name type="scientific">Achlya hypogyna</name>
    <name type="common">Oomycete</name>
    <name type="synonym">Protoachlya hypogyna</name>
    <dbReference type="NCBI Taxonomy" id="1202772"/>
    <lineage>
        <taxon>Eukaryota</taxon>
        <taxon>Sar</taxon>
        <taxon>Stramenopiles</taxon>
        <taxon>Oomycota</taxon>
        <taxon>Saprolegniomycetes</taxon>
        <taxon>Saprolegniales</taxon>
        <taxon>Achlyaceae</taxon>
        <taxon>Achlya</taxon>
    </lineage>
</organism>
<evidence type="ECO:0000256" key="1">
    <source>
        <dbReference type="SAM" id="SignalP"/>
    </source>
</evidence>
<dbReference type="EMBL" id="KM038506">
    <property type="protein sequence ID" value="AIG55967.1"/>
    <property type="molecule type" value="Genomic_DNA"/>
</dbReference>
<dbReference type="GO" id="GO:0005576">
    <property type="term" value="C:extracellular region"/>
    <property type="evidence" value="ECO:0007669"/>
    <property type="project" value="InterPro"/>
</dbReference>
<dbReference type="Gene3D" id="1.10.239.10">
    <property type="entry name" value="Elicitin domain"/>
    <property type="match status" value="1"/>
</dbReference>
<reference evidence="2" key="1">
    <citation type="journal article" date="2014" name="Genome Biol. Evol.">
        <title>The secreted proteins of Achlya hypogyna and Thraustotheca clavata identify the ancestral oomycete secretome and reveal gene acquisitions by horizontal gene transfer.</title>
        <authorList>
            <person name="Misner I."/>
            <person name="Blouin N."/>
            <person name="Leonard G."/>
            <person name="Richards T.A."/>
            <person name="Lane C.E."/>
        </authorList>
    </citation>
    <scope>NUCLEOTIDE SEQUENCE</scope>
    <source>
        <strain evidence="2">ATCC 48635</strain>
    </source>
</reference>
<protein>
    <submittedName>
        <fullName evidence="2">Secreted protein</fullName>
    </submittedName>
</protein>
<feature type="chain" id="PRO_5002027292" evidence="1">
    <location>
        <begin position="19"/>
        <end position="145"/>
    </location>
</feature>
<feature type="signal peptide" evidence="1">
    <location>
        <begin position="1"/>
        <end position="18"/>
    </location>
</feature>
<dbReference type="SUPFAM" id="SSF48647">
    <property type="entry name" value="Fungal elicitin"/>
    <property type="match status" value="1"/>
</dbReference>
<keyword evidence="1" id="KW-0732">Signal</keyword>
<dbReference type="AlphaFoldDB" id="A0A0A7CM80"/>
<sequence>MKNSIIVLSFAAAAAVAAEPCSINVITGAMTSPAISLHLNACKTDSGYDFTSITSGKVPTEVEAKKVTASLNCKALYATFQTAASSDNSTFDNSTITLPSAGSDASGPLSPSIFVPATKTVTAAAASPTGLALSALAFTAIACLQ</sequence>
<name>A0A0A7CM80_ACHHY</name>
<evidence type="ECO:0000313" key="2">
    <source>
        <dbReference type="EMBL" id="AIG55967.1"/>
    </source>
</evidence>
<dbReference type="InterPro" id="IPR036470">
    <property type="entry name" value="Elicitin_sf"/>
</dbReference>
<accession>A0A0A7CM80</accession>